<feature type="transmembrane region" description="Helical" evidence="1">
    <location>
        <begin position="6"/>
        <end position="29"/>
    </location>
</feature>
<keyword evidence="1" id="KW-0812">Transmembrane</keyword>
<sequence>MISNCLFTIILIIIIVVIIITTTIIVIIIRSDVCMYFINKWKPIFSCLMHDECKRKTLISNS</sequence>
<reference evidence="2" key="1">
    <citation type="submission" date="2015-07" db="EMBL/GenBank/DDBJ databases">
        <title>MeaNS - Measles Nucleotide Surveillance Program.</title>
        <authorList>
            <person name="Tran T."/>
            <person name="Druce J."/>
        </authorList>
    </citation>
    <scope>NUCLEOTIDE SEQUENCE</scope>
    <source>
        <strain evidence="2">UCB-OBI-ISO-001</strain>
        <tissue evidence="2">Gonad</tissue>
    </source>
</reference>
<protein>
    <submittedName>
        <fullName evidence="2">Uncharacterized protein</fullName>
    </submittedName>
</protein>
<evidence type="ECO:0000313" key="2">
    <source>
        <dbReference type="EMBL" id="KOF88838.1"/>
    </source>
</evidence>
<keyword evidence="1" id="KW-0472">Membrane</keyword>
<gene>
    <name evidence="2" type="ORF">OCBIM_22014188mg</name>
</gene>
<accession>A0A0L8HHV5</accession>
<evidence type="ECO:0000256" key="1">
    <source>
        <dbReference type="SAM" id="Phobius"/>
    </source>
</evidence>
<keyword evidence="1" id="KW-1133">Transmembrane helix</keyword>
<proteinExistence type="predicted"/>
<dbReference type="AlphaFoldDB" id="A0A0L8HHV5"/>
<name>A0A0L8HHV5_OCTBM</name>
<organism evidence="2">
    <name type="scientific">Octopus bimaculoides</name>
    <name type="common">California two-spotted octopus</name>
    <dbReference type="NCBI Taxonomy" id="37653"/>
    <lineage>
        <taxon>Eukaryota</taxon>
        <taxon>Metazoa</taxon>
        <taxon>Spiralia</taxon>
        <taxon>Lophotrochozoa</taxon>
        <taxon>Mollusca</taxon>
        <taxon>Cephalopoda</taxon>
        <taxon>Coleoidea</taxon>
        <taxon>Octopodiformes</taxon>
        <taxon>Octopoda</taxon>
        <taxon>Incirrata</taxon>
        <taxon>Octopodidae</taxon>
        <taxon>Octopus</taxon>
    </lineage>
</organism>
<dbReference type="EMBL" id="KQ418098">
    <property type="protein sequence ID" value="KOF88838.1"/>
    <property type="molecule type" value="Genomic_DNA"/>
</dbReference>